<comment type="caution">
    <text evidence="2">The sequence shown here is derived from an EMBL/GenBank/DDBJ whole genome shotgun (WGS) entry which is preliminary data.</text>
</comment>
<dbReference type="EMBL" id="LQWZ01000010">
    <property type="protein sequence ID" value="OAH58365.1"/>
    <property type="molecule type" value="Genomic_DNA"/>
</dbReference>
<evidence type="ECO:0000313" key="3">
    <source>
        <dbReference type="Proteomes" id="UP000076935"/>
    </source>
</evidence>
<evidence type="ECO:0000313" key="2">
    <source>
        <dbReference type="EMBL" id="OAH63234.1"/>
    </source>
</evidence>
<dbReference type="AlphaFoldDB" id="A0A177LCG0"/>
<dbReference type="InterPro" id="IPR058676">
    <property type="entry name" value="YuzK"/>
</dbReference>
<keyword evidence="3" id="KW-1185">Reference proteome</keyword>
<gene>
    <name evidence="1" type="ORF">AWH48_18500</name>
    <name evidence="2" type="ORF">AWH49_06695</name>
</gene>
<dbReference type="EMBL" id="LQWY01000002">
    <property type="protein sequence ID" value="OAH63234.1"/>
    <property type="molecule type" value="Genomic_DNA"/>
</dbReference>
<dbReference type="Proteomes" id="UP000076935">
    <property type="component" value="Unassembled WGS sequence"/>
</dbReference>
<accession>A0A177LCG0</accession>
<dbReference type="Proteomes" id="UP000077271">
    <property type="component" value="Unassembled WGS sequence"/>
</dbReference>
<organism evidence="2 3">
    <name type="scientific">Domibacillus aminovorans</name>
    <dbReference type="NCBI Taxonomy" id="29332"/>
    <lineage>
        <taxon>Bacteria</taxon>
        <taxon>Bacillati</taxon>
        <taxon>Bacillota</taxon>
        <taxon>Bacilli</taxon>
        <taxon>Bacillales</taxon>
        <taxon>Bacillaceae</taxon>
        <taxon>Domibacillus</taxon>
    </lineage>
</organism>
<dbReference type="Pfam" id="PF26149">
    <property type="entry name" value="YuzK"/>
    <property type="match status" value="1"/>
</dbReference>
<sequence>MKYTEGMEKAMHASHGVGYAVYSQKHEVRIDVEQQREEEYLTSRRIVADFNSKLTNHLS</sequence>
<reference evidence="3 4" key="1">
    <citation type="submission" date="2016-01" db="EMBL/GenBank/DDBJ databases">
        <title>Investigation of taxonomic status of Bacillus aminovorans.</title>
        <authorList>
            <person name="Verma A."/>
            <person name="Pal Y."/>
            <person name="Krishnamurthi S."/>
        </authorList>
    </citation>
    <scope>NUCLEOTIDE SEQUENCE [LARGE SCALE GENOMIC DNA]</scope>
    <source>
        <strain evidence="2 3">DSM 1314</strain>
        <strain evidence="1 4">DSM 4337</strain>
    </source>
</reference>
<dbReference type="OrthoDB" id="2454002at2"/>
<evidence type="ECO:0000313" key="1">
    <source>
        <dbReference type="EMBL" id="OAH58365.1"/>
    </source>
</evidence>
<dbReference type="STRING" id="29332.AWH48_18500"/>
<evidence type="ECO:0000313" key="4">
    <source>
        <dbReference type="Proteomes" id="UP000077271"/>
    </source>
</evidence>
<name>A0A177LCG0_9BACI</name>
<protein>
    <submittedName>
        <fullName evidence="2">Uncharacterized protein</fullName>
    </submittedName>
</protein>
<proteinExistence type="predicted"/>